<dbReference type="AlphaFoldDB" id="A0A1I4EWW5"/>
<accession>A0A1I4EWW5</accession>
<protein>
    <recommendedName>
        <fullName evidence="3">MazG nucleotide pyrophosphohydrolase domain-containing protein</fullName>
    </recommendedName>
</protein>
<name>A0A1I4EWW5_9FIRM</name>
<dbReference type="OrthoDB" id="1263381at2"/>
<dbReference type="EMBL" id="FOTI01000001">
    <property type="protein sequence ID" value="SFL10154.1"/>
    <property type="molecule type" value="Genomic_DNA"/>
</dbReference>
<dbReference type="SUPFAM" id="SSF101386">
    <property type="entry name" value="all-alpha NTP pyrophosphatases"/>
    <property type="match status" value="1"/>
</dbReference>
<dbReference type="CDD" id="cd11539">
    <property type="entry name" value="NTP-PPase_u2"/>
    <property type="match status" value="1"/>
</dbReference>
<organism evidence="1 2">
    <name type="scientific">Halanaerobium salsuginis</name>
    <dbReference type="NCBI Taxonomy" id="29563"/>
    <lineage>
        <taxon>Bacteria</taxon>
        <taxon>Bacillati</taxon>
        <taxon>Bacillota</taxon>
        <taxon>Clostridia</taxon>
        <taxon>Halanaerobiales</taxon>
        <taxon>Halanaerobiaceae</taxon>
        <taxon>Halanaerobium</taxon>
    </lineage>
</organism>
<dbReference type="STRING" id="29563.SAMN02983006_00192"/>
<reference evidence="1 2" key="1">
    <citation type="submission" date="2016-10" db="EMBL/GenBank/DDBJ databases">
        <authorList>
            <person name="de Groot N.N."/>
        </authorList>
    </citation>
    <scope>NUCLEOTIDE SEQUENCE [LARGE SCALE GENOMIC DNA]</scope>
    <source>
        <strain evidence="1 2">ATCC 51327</strain>
    </source>
</reference>
<dbReference type="RefSeq" id="WP_089858234.1">
    <property type="nucleotide sequence ID" value="NZ_FOTI01000001.1"/>
</dbReference>
<sequence>MDKGKVYKKAIDNWGFKSQSIMLMEECAELIQAVSKLHRTGNPNKMYEEIADVEIMIEQIKTFYGDVAEKEIDKHYKNKLDRLEGLIQNAGGSKKDM</sequence>
<evidence type="ECO:0008006" key="3">
    <source>
        <dbReference type="Google" id="ProtNLM"/>
    </source>
</evidence>
<evidence type="ECO:0000313" key="2">
    <source>
        <dbReference type="Proteomes" id="UP000199006"/>
    </source>
</evidence>
<keyword evidence="2" id="KW-1185">Reference proteome</keyword>
<evidence type="ECO:0000313" key="1">
    <source>
        <dbReference type="EMBL" id="SFL10154.1"/>
    </source>
</evidence>
<dbReference type="Gene3D" id="1.10.287.1080">
    <property type="entry name" value="MazG-like"/>
    <property type="match status" value="1"/>
</dbReference>
<gene>
    <name evidence="1" type="ORF">SAMN02983006_00192</name>
</gene>
<dbReference type="Proteomes" id="UP000199006">
    <property type="component" value="Unassembled WGS sequence"/>
</dbReference>
<proteinExistence type="predicted"/>